<reference evidence="1" key="1">
    <citation type="submission" date="2021-06" db="EMBL/GenBank/DDBJ databases">
        <authorList>
            <person name="Gannon L."/>
            <person name="Redgwell R T."/>
            <person name="Michniewski S."/>
            <person name="Harrison D C."/>
            <person name="Millard A."/>
        </authorList>
    </citation>
    <scope>NUCLEOTIDE SEQUENCE</scope>
</reference>
<dbReference type="EMBL" id="OU342829">
    <property type="protein sequence ID" value="CAG7579695.1"/>
    <property type="molecule type" value="Genomic_DNA"/>
</dbReference>
<name>A0A8D9FQQ9_9VIRU</name>
<gene>
    <name evidence="1" type="ORF">SLAVMIC_00023</name>
</gene>
<organism evidence="1">
    <name type="scientific">uncultured marine phage</name>
    <dbReference type="NCBI Taxonomy" id="707152"/>
    <lineage>
        <taxon>Viruses</taxon>
        <taxon>environmental samples</taxon>
    </lineage>
</organism>
<sequence>MKLGGKEISKLIKESFKDDPNSWVRPDLSLDTERENKELGVRISNEYGLIYISNKKRGYKRNYVKLSLIRSKLLYISYVRRIIEIPIPLIILFESLALLMVFPKLYQLYKFHDHNLLVDATKVVNFNSSKSYTREKRLEKLLG</sequence>
<protein>
    <submittedName>
        <fullName evidence="1">Uncharacterized protein</fullName>
    </submittedName>
</protein>
<accession>A0A8D9FQQ9</accession>
<evidence type="ECO:0000313" key="1">
    <source>
        <dbReference type="EMBL" id="CAG7579695.1"/>
    </source>
</evidence>
<proteinExistence type="predicted"/>